<reference evidence="2" key="2">
    <citation type="submission" date="2019-01" db="EMBL/GenBank/DDBJ databases">
        <title>Sinorhodobacter populi sp. nov. isolated from the symptomatic bark tissue of Populus euramericana canker.</title>
        <authorList>
            <person name="Li Y."/>
        </authorList>
    </citation>
    <scope>NUCLEOTIDE SEQUENCE [LARGE SCALE GENOMIC DNA]</scope>
    <source>
        <strain evidence="2">CGMCC 1.12963</strain>
    </source>
</reference>
<protein>
    <submittedName>
        <fullName evidence="1">Uncharacterized protein</fullName>
    </submittedName>
</protein>
<gene>
    <name evidence="1" type="ORF">EOW66_00390</name>
</gene>
<evidence type="ECO:0000313" key="2">
    <source>
        <dbReference type="Proteomes" id="UP000288071"/>
    </source>
</evidence>
<dbReference type="AlphaFoldDB" id="A0A3S3ND11"/>
<dbReference type="RefSeq" id="WP_128154027.1">
    <property type="nucleotide sequence ID" value="NZ_JBHSOM010000007.1"/>
</dbReference>
<dbReference type="EMBL" id="SAVA01000001">
    <property type="protein sequence ID" value="RWR54562.1"/>
    <property type="molecule type" value="Genomic_DNA"/>
</dbReference>
<evidence type="ECO:0000313" key="1">
    <source>
        <dbReference type="EMBL" id="RWR54562.1"/>
    </source>
</evidence>
<name>A0A3S3ND11_9RHOB</name>
<proteinExistence type="predicted"/>
<accession>A0A3S3ND11</accession>
<keyword evidence="2" id="KW-1185">Reference proteome</keyword>
<organism evidence="1 2">
    <name type="scientific">Paenirhodobacter huangdaonensis</name>
    <dbReference type="NCBI Taxonomy" id="2501515"/>
    <lineage>
        <taxon>Bacteria</taxon>
        <taxon>Pseudomonadati</taxon>
        <taxon>Pseudomonadota</taxon>
        <taxon>Alphaproteobacteria</taxon>
        <taxon>Rhodobacterales</taxon>
        <taxon>Rhodobacter group</taxon>
        <taxon>Paenirhodobacter</taxon>
    </lineage>
</organism>
<comment type="caution">
    <text evidence="1">The sequence shown here is derived from an EMBL/GenBank/DDBJ whole genome shotgun (WGS) entry which is preliminary data.</text>
</comment>
<reference evidence="1 2" key="1">
    <citation type="submission" date="2019-01" db="EMBL/GenBank/DDBJ databases">
        <title>Sinorhodobacter populi sp. nov. isolated from the symptomatic bark tissue of Populus euramericana canker.</title>
        <authorList>
            <person name="Xu G."/>
        </authorList>
    </citation>
    <scope>NUCLEOTIDE SEQUENCE [LARGE SCALE GENOMIC DNA]</scope>
    <source>
        <strain evidence="1 2">CGMCC 1.12963</strain>
    </source>
</reference>
<dbReference type="Proteomes" id="UP000288071">
    <property type="component" value="Unassembled WGS sequence"/>
</dbReference>
<sequence>MHFATFTADTAIEALQRALDELARAGFALEAISLRAQAPRAEVRLEFHPRGGISADTYLARLARMPGVAGVAGGPAAGAQAEEV</sequence>